<dbReference type="AlphaFoldDB" id="A0A448X8D3"/>
<reference evidence="1" key="1">
    <citation type="submission" date="2018-11" db="EMBL/GenBank/DDBJ databases">
        <authorList>
            <consortium name="Pathogen Informatics"/>
        </authorList>
    </citation>
    <scope>NUCLEOTIDE SEQUENCE</scope>
</reference>
<proteinExistence type="predicted"/>
<gene>
    <name evidence="1" type="ORF">PXEA_LOCUS24060</name>
</gene>
<dbReference type="Proteomes" id="UP000784294">
    <property type="component" value="Unassembled WGS sequence"/>
</dbReference>
<organism evidence="1 2">
    <name type="scientific">Protopolystoma xenopodis</name>
    <dbReference type="NCBI Taxonomy" id="117903"/>
    <lineage>
        <taxon>Eukaryota</taxon>
        <taxon>Metazoa</taxon>
        <taxon>Spiralia</taxon>
        <taxon>Lophotrochozoa</taxon>
        <taxon>Platyhelminthes</taxon>
        <taxon>Monogenea</taxon>
        <taxon>Polyopisthocotylea</taxon>
        <taxon>Polystomatidea</taxon>
        <taxon>Polystomatidae</taxon>
        <taxon>Protopolystoma</taxon>
    </lineage>
</organism>
<comment type="caution">
    <text evidence="1">The sequence shown here is derived from an EMBL/GenBank/DDBJ whole genome shotgun (WGS) entry which is preliminary data.</text>
</comment>
<dbReference type="EMBL" id="CAAALY010113827">
    <property type="protein sequence ID" value="VEL30620.1"/>
    <property type="molecule type" value="Genomic_DNA"/>
</dbReference>
<evidence type="ECO:0000313" key="2">
    <source>
        <dbReference type="Proteomes" id="UP000784294"/>
    </source>
</evidence>
<name>A0A448X8D3_9PLAT</name>
<sequence length="264" mass="28538">MSTAYSDLGLDIPVPNIRKLSCDTGICPNKSQVAASSESGFTTYEPSKGLLTPEPSASILAPTENAKDSFVALRPCDSTCVPYVLESGSLNRSENSNHDYYFAVEELSQEFPLVEPSLSLTGEYSDPAIVMSSLPSRNGDSSNNFDTPGILPSILNTRFIKTSPGNCAMHHQSDKYSLSDVCCPDIEPSFLQAASPSSPVSSIEQMSGHIEANFTPEHNSSRSFSSISSTSSPLLIVKPTPSKCHQVRIEYIFSIDCLISIYIF</sequence>
<accession>A0A448X8D3</accession>
<evidence type="ECO:0000313" key="1">
    <source>
        <dbReference type="EMBL" id="VEL30620.1"/>
    </source>
</evidence>
<protein>
    <submittedName>
        <fullName evidence="1">Uncharacterized protein</fullName>
    </submittedName>
</protein>
<keyword evidence="2" id="KW-1185">Reference proteome</keyword>